<sequence>EPLQVEMLDEEDNDEEMQQEVHEDEDMLEAQSEPNEEAGVRLKFRLSKIHLWVNRIQTFF</sequence>
<proteinExistence type="predicted"/>
<protein>
    <submittedName>
        <fullName evidence="1">Uncharacterized protein</fullName>
    </submittedName>
</protein>
<feature type="non-terminal residue" evidence="1">
    <location>
        <position position="1"/>
    </location>
</feature>
<name>A0A392T407_9FABA</name>
<keyword evidence="2" id="KW-1185">Reference proteome</keyword>
<reference evidence="1 2" key="1">
    <citation type="journal article" date="2018" name="Front. Plant Sci.">
        <title>Red Clover (Trifolium pratense) and Zigzag Clover (T. medium) - A Picture of Genomic Similarities and Differences.</title>
        <authorList>
            <person name="Dluhosova J."/>
            <person name="Istvanek J."/>
            <person name="Nedelnik J."/>
            <person name="Repkova J."/>
        </authorList>
    </citation>
    <scope>NUCLEOTIDE SEQUENCE [LARGE SCALE GENOMIC DNA]</scope>
    <source>
        <strain evidence="2">cv. 10/8</strain>
        <tissue evidence="1">Leaf</tissue>
    </source>
</reference>
<dbReference type="EMBL" id="LXQA010493005">
    <property type="protein sequence ID" value="MCI55244.1"/>
    <property type="molecule type" value="Genomic_DNA"/>
</dbReference>
<organism evidence="1 2">
    <name type="scientific">Trifolium medium</name>
    <dbReference type="NCBI Taxonomy" id="97028"/>
    <lineage>
        <taxon>Eukaryota</taxon>
        <taxon>Viridiplantae</taxon>
        <taxon>Streptophyta</taxon>
        <taxon>Embryophyta</taxon>
        <taxon>Tracheophyta</taxon>
        <taxon>Spermatophyta</taxon>
        <taxon>Magnoliopsida</taxon>
        <taxon>eudicotyledons</taxon>
        <taxon>Gunneridae</taxon>
        <taxon>Pentapetalae</taxon>
        <taxon>rosids</taxon>
        <taxon>fabids</taxon>
        <taxon>Fabales</taxon>
        <taxon>Fabaceae</taxon>
        <taxon>Papilionoideae</taxon>
        <taxon>50 kb inversion clade</taxon>
        <taxon>NPAAA clade</taxon>
        <taxon>Hologalegina</taxon>
        <taxon>IRL clade</taxon>
        <taxon>Trifolieae</taxon>
        <taxon>Trifolium</taxon>
    </lineage>
</organism>
<dbReference type="Proteomes" id="UP000265520">
    <property type="component" value="Unassembled WGS sequence"/>
</dbReference>
<evidence type="ECO:0000313" key="1">
    <source>
        <dbReference type="EMBL" id="MCI55244.1"/>
    </source>
</evidence>
<comment type="caution">
    <text evidence="1">The sequence shown here is derived from an EMBL/GenBank/DDBJ whole genome shotgun (WGS) entry which is preliminary data.</text>
</comment>
<accession>A0A392T407</accession>
<dbReference type="AlphaFoldDB" id="A0A392T407"/>
<evidence type="ECO:0000313" key="2">
    <source>
        <dbReference type="Proteomes" id="UP000265520"/>
    </source>
</evidence>